<dbReference type="Pfam" id="PF03703">
    <property type="entry name" value="bPH_2"/>
    <property type="match status" value="3"/>
</dbReference>
<evidence type="ECO:0000256" key="1">
    <source>
        <dbReference type="SAM" id="MobiDB-lite"/>
    </source>
</evidence>
<dbReference type="EMBL" id="BAABFX010000037">
    <property type="protein sequence ID" value="GAA4399999.1"/>
    <property type="molecule type" value="Genomic_DNA"/>
</dbReference>
<dbReference type="Proteomes" id="UP001500390">
    <property type="component" value="Unassembled WGS sequence"/>
</dbReference>
<accession>A0ABP8K4K7</accession>
<dbReference type="PIRSF" id="PIRSF026631">
    <property type="entry name" value="UCP026631"/>
    <property type="match status" value="1"/>
</dbReference>
<sequence>MTEAVIRDEEWQRLHPLSPLLRGGVVLIAVIGYVASQFFDRFLSSINLDGILPGPDIGIGPAGEDGALEQVVAHPFLALLALVLLVAGVAGVNWVAWRFARFRVAGGQVELRTGVLFRQHRQVRLERVQAVELSRPILARLFGLASVVVQSAGGSDSQLALSFIDLRRAEALREHLLTLAGQSEVVLAPTDDSMATPPTMGDAVPSPRAPVVAVPVVEVPNGRLFVATILHGSTIFLVAVLFGALITAGVLSVGPLALAGVPAMLPAAFFILLGRGKEMLTHGNFRLVDVGTGVRVTEGLTDLRTMTIPLNRVQALEVVQPLWWRPLGWWRVRVNVAGVGSSGSGDGEGERETTLLPVGTFDDALRVLARLAPQVPVSGWNDAVLGEGPQPGWQTSSARARLFDPLSWRRNGWSDTEGAVLLRSGRLTRRAVAVPHARIQSLTLQQDWLQASRGVATLHVIPAPGPISPVVDHLDTEAAHDAFARLNERARDARRGAGPADLPLAPDPTGLVDWTQHRSGVPEPGRLDPL</sequence>
<dbReference type="RefSeq" id="WP_159898768.1">
    <property type="nucleotide sequence ID" value="NZ_BAABFX010000037.1"/>
</dbReference>
<dbReference type="PANTHER" id="PTHR34473">
    <property type="entry name" value="UPF0699 TRANSMEMBRANE PROTEIN YDBS"/>
    <property type="match status" value="1"/>
</dbReference>
<keyword evidence="2" id="KW-1133">Transmembrane helix</keyword>
<evidence type="ECO:0000259" key="3">
    <source>
        <dbReference type="Pfam" id="PF03703"/>
    </source>
</evidence>
<dbReference type="InterPro" id="IPR014529">
    <property type="entry name" value="UCP026631"/>
</dbReference>
<evidence type="ECO:0000313" key="5">
    <source>
        <dbReference type="Proteomes" id="UP001500390"/>
    </source>
</evidence>
<reference evidence="5" key="1">
    <citation type="journal article" date="2019" name="Int. J. Syst. Evol. Microbiol.">
        <title>The Global Catalogue of Microorganisms (GCM) 10K type strain sequencing project: providing services to taxonomists for standard genome sequencing and annotation.</title>
        <authorList>
            <consortium name="The Broad Institute Genomics Platform"/>
            <consortium name="The Broad Institute Genome Sequencing Center for Infectious Disease"/>
            <person name="Wu L."/>
            <person name="Ma J."/>
        </authorList>
    </citation>
    <scope>NUCLEOTIDE SEQUENCE [LARGE SCALE GENOMIC DNA]</scope>
    <source>
        <strain evidence="5">JCM 17738</strain>
    </source>
</reference>
<dbReference type="InterPro" id="IPR005182">
    <property type="entry name" value="YdbS-like_PH"/>
</dbReference>
<evidence type="ECO:0000256" key="2">
    <source>
        <dbReference type="SAM" id="Phobius"/>
    </source>
</evidence>
<proteinExistence type="predicted"/>
<feature type="compositionally biased region" description="Low complexity" evidence="1">
    <location>
        <begin position="496"/>
        <end position="511"/>
    </location>
</feature>
<feature type="domain" description="YdbS-like PH" evidence="3">
    <location>
        <begin position="97"/>
        <end position="176"/>
    </location>
</feature>
<keyword evidence="2" id="KW-0812">Transmembrane</keyword>
<feature type="region of interest" description="Disordered" evidence="1">
    <location>
        <begin position="491"/>
        <end position="530"/>
    </location>
</feature>
<feature type="transmembrane region" description="Helical" evidence="2">
    <location>
        <begin position="76"/>
        <end position="96"/>
    </location>
</feature>
<feature type="transmembrane region" description="Helical" evidence="2">
    <location>
        <begin position="224"/>
        <end position="246"/>
    </location>
</feature>
<comment type="caution">
    <text evidence="4">The sequence shown here is derived from an EMBL/GenBank/DDBJ whole genome shotgun (WGS) entry which is preliminary data.</text>
</comment>
<gene>
    <name evidence="4" type="ORF">GCM10023153_26950</name>
</gene>
<evidence type="ECO:0000313" key="4">
    <source>
        <dbReference type="EMBL" id="GAA4399999.1"/>
    </source>
</evidence>
<feature type="transmembrane region" description="Helical" evidence="2">
    <location>
        <begin position="252"/>
        <end position="273"/>
    </location>
</feature>
<keyword evidence="5" id="KW-1185">Reference proteome</keyword>
<protein>
    <recommendedName>
        <fullName evidence="3">YdbS-like PH domain-containing protein</fullName>
    </recommendedName>
</protein>
<feature type="transmembrane region" description="Helical" evidence="2">
    <location>
        <begin position="20"/>
        <end position="39"/>
    </location>
</feature>
<dbReference type="PANTHER" id="PTHR34473:SF2">
    <property type="entry name" value="UPF0699 TRANSMEMBRANE PROTEIN YDBT"/>
    <property type="match status" value="1"/>
</dbReference>
<name>A0ABP8K4K7_9MICO</name>
<organism evidence="4 5">
    <name type="scientific">Ornithinibacter aureus</name>
    <dbReference type="NCBI Taxonomy" id="622664"/>
    <lineage>
        <taxon>Bacteria</taxon>
        <taxon>Bacillati</taxon>
        <taxon>Actinomycetota</taxon>
        <taxon>Actinomycetes</taxon>
        <taxon>Micrococcales</taxon>
        <taxon>Intrasporangiaceae</taxon>
        <taxon>Ornithinibacter</taxon>
    </lineage>
</organism>
<feature type="domain" description="YdbS-like PH" evidence="3">
    <location>
        <begin position="408"/>
        <end position="466"/>
    </location>
</feature>
<keyword evidence="2" id="KW-0472">Membrane</keyword>
<feature type="domain" description="YdbS-like PH" evidence="3">
    <location>
        <begin position="291"/>
        <end position="341"/>
    </location>
</feature>